<keyword evidence="1" id="KW-0175">Coiled coil</keyword>
<feature type="chain" id="PRO_5038403753" description="Excalibur calcium-binding domain-containing protein" evidence="2">
    <location>
        <begin position="26"/>
        <end position="300"/>
    </location>
</feature>
<evidence type="ECO:0000256" key="2">
    <source>
        <dbReference type="SAM" id="SignalP"/>
    </source>
</evidence>
<evidence type="ECO:0008006" key="5">
    <source>
        <dbReference type="Google" id="ProtNLM"/>
    </source>
</evidence>
<feature type="signal peptide" evidence="2">
    <location>
        <begin position="1"/>
        <end position="25"/>
    </location>
</feature>
<sequence>MNICKKCLLVMTALLIVNIPMPSAAQPKPRPTREEVHEIIRLTQTYYNQQETIARLEQLIADQEQTIKTLERALAEQEERCAQRYRLLTEDFNARLEERNQTITDLKLAVSGERPLPAYPTKKSRREAADALTKMQLDFEGSYTRRQIKTLLDEVLTFYDVEITEENYAIARENLLILWRFTNVPPMKILECISRYKNGTMTFRKRAVECANMLYEPPPTPTPIPTPTPRPLYDTTESDPLAIPQPERWVYPEDCSPRKTCDEMDSCDEAYFQLRECEYDDLDWNKNGIPCEERGCGPRP</sequence>
<reference evidence="3" key="1">
    <citation type="submission" date="2019-11" db="EMBL/GenBank/DDBJ databases">
        <title>Microbial mats filling the niche in hypersaline microbial mats.</title>
        <authorList>
            <person name="Wong H.L."/>
            <person name="Macleod F.I."/>
            <person name="White R.A. III"/>
            <person name="Burns B.P."/>
        </authorList>
    </citation>
    <scope>NUCLEOTIDE SEQUENCE</scope>
    <source>
        <strain evidence="3">Rbin_158</strain>
    </source>
</reference>
<dbReference type="EMBL" id="WJJP01000195">
    <property type="protein sequence ID" value="MBD3324183.1"/>
    <property type="molecule type" value="Genomic_DNA"/>
</dbReference>
<gene>
    <name evidence="3" type="ORF">GF339_06335</name>
</gene>
<keyword evidence="2" id="KW-0732">Signal</keyword>
<dbReference type="PROSITE" id="PS50096">
    <property type="entry name" value="IQ"/>
    <property type="match status" value="1"/>
</dbReference>
<comment type="caution">
    <text evidence="3">The sequence shown here is derived from an EMBL/GenBank/DDBJ whole genome shotgun (WGS) entry which is preliminary data.</text>
</comment>
<evidence type="ECO:0000256" key="1">
    <source>
        <dbReference type="SAM" id="Coils"/>
    </source>
</evidence>
<organism evidence="3 4">
    <name type="scientific">candidate division KSB3 bacterium</name>
    <dbReference type="NCBI Taxonomy" id="2044937"/>
    <lineage>
        <taxon>Bacteria</taxon>
        <taxon>candidate division KSB3</taxon>
    </lineage>
</organism>
<evidence type="ECO:0000313" key="3">
    <source>
        <dbReference type="EMBL" id="MBD3324183.1"/>
    </source>
</evidence>
<evidence type="ECO:0000313" key="4">
    <source>
        <dbReference type="Proteomes" id="UP000649604"/>
    </source>
</evidence>
<proteinExistence type="predicted"/>
<dbReference type="AlphaFoldDB" id="A0A9D5JTY5"/>
<name>A0A9D5JTY5_9BACT</name>
<dbReference type="Proteomes" id="UP000649604">
    <property type="component" value="Unassembled WGS sequence"/>
</dbReference>
<feature type="coiled-coil region" evidence="1">
    <location>
        <begin position="46"/>
        <end position="80"/>
    </location>
</feature>
<accession>A0A9D5JTY5</accession>
<dbReference type="Gene3D" id="1.20.5.50">
    <property type="match status" value="1"/>
</dbReference>
<protein>
    <recommendedName>
        <fullName evidence="5">Excalibur calcium-binding domain-containing protein</fullName>
    </recommendedName>
</protein>